<keyword evidence="1" id="KW-0472">Membrane</keyword>
<dbReference type="SUPFAM" id="SSF81321">
    <property type="entry name" value="Family A G protein-coupled receptor-like"/>
    <property type="match status" value="1"/>
</dbReference>
<reference evidence="2" key="1">
    <citation type="submission" date="2020-10" db="EMBL/GenBank/DDBJ databases">
        <authorList>
            <person name="Kikuchi T."/>
        </authorList>
    </citation>
    <scope>NUCLEOTIDE SEQUENCE</scope>
    <source>
        <strain evidence="2">NKZ352</strain>
    </source>
</reference>
<feature type="transmembrane region" description="Helical" evidence="1">
    <location>
        <begin position="95"/>
        <end position="116"/>
    </location>
</feature>
<dbReference type="EMBL" id="CAJGYM010000074">
    <property type="protein sequence ID" value="CAD6196553.1"/>
    <property type="molecule type" value="Genomic_DNA"/>
</dbReference>
<dbReference type="PANTHER" id="PTHR22943:SF248">
    <property type="entry name" value="SEVEN TM RECEPTOR"/>
    <property type="match status" value="1"/>
</dbReference>
<feature type="transmembrane region" description="Helical" evidence="1">
    <location>
        <begin position="205"/>
        <end position="231"/>
    </location>
</feature>
<evidence type="ECO:0000256" key="1">
    <source>
        <dbReference type="SAM" id="Phobius"/>
    </source>
</evidence>
<gene>
    <name evidence="2" type="ORF">CAUJ_LOCUS12467</name>
</gene>
<accession>A0A8S1HQ05</accession>
<feature type="transmembrane region" description="Helical" evidence="1">
    <location>
        <begin position="12"/>
        <end position="32"/>
    </location>
</feature>
<protein>
    <submittedName>
        <fullName evidence="2">Uncharacterized protein</fullName>
    </submittedName>
</protein>
<keyword evidence="1" id="KW-1133">Transmembrane helix</keyword>
<dbReference type="Proteomes" id="UP000835052">
    <property type="component" value="Unassembled WGS sequence"/>
</dbReference>
<dbReference type="InterPro" id="IPR019422">
    <property type="entry name" value="7TM_GPCR_serpentine_rcpt_Srh"/>
</dbReference>
<evidence type="ECO:0000313" key="2">
    <source>
        <dbReference type="EMBL" id="CAD6196553.1"/>
    </source>
</evidence>
<comment type="caution">
    <text evidence="2">The sequence shown here is derived from an EMBL/GenBank/DDBJ whole genome shotgun (WGS) entry which is preliminary data.</text>
</comment>
<proteinExistence type="predicted"/>
<feature type="transmembrane region" description="Helical" evidence="1">
    <location>
        <begin position="243"/>
        <end position="267"/>
    </location>
</feature>
<evidence type="ECO:0000313" key="3">
    <source>
        <dbReference type="Proteomes" id="UP000835052"/>
    </source>
</evidence>
<dbReference type="AlphaFoldDB" id="A0A8S1HQ05"/>
<feature type="transmembrane region" description="Helical" evidence="1">
    <location>
        <begin position="158"/>
        <end position="184"/>
    </location>
</feature>
<dbReference type="Pfam" id="PF10318">
    <property type="entry name" value="7TM_GPCR_Srh"/>
    <property type="match status" value="1"/>
</dbReference>
<keyword evidence="1" id="KW-0812">Transmembrane</keyword>
<organism evidence="2 3">
    <name type="scientific">Caenorhabditis auriculariae</name>
    <dbReference type="NCBI Taxonomy" id="2777116"/>
    <lineage>
        <taxon>Eukaryota</taxon>
        <taxon>Metazoa</taxon>
        <taxon>Ecdysozoa</taxon>
        <taxon>Nematoda</taxon>
        <taxon>Chromadorea</taxon>
        <taxon>Rhabditida</taxon>
        <taxon>Rhabditina</taxon>
        <taxon>Rhabditomorpha</taxon>
        <taxon>Rhabditoidea</taxon>
        <taxon>Rhabditidae</taxon>
        <taxon>Peloderinae</taxon>
        <taxon>Caenorhabditis</taxon>
    </lineage>
</organism>
<keyword evidence="3" id="KW-1185">Reference proteome</keyword>
<dbReference type="OrthoDB" id="5813916at2759"/>
<name>A0A8S1HQ05_9PELO</name>
<feature type="transmembrane region" description="Helical" evidence="1">
    <location>
        <begin position="52"/>
        <end position="74"/>
    </location>
</feature>
<sequence>MKLYSYAMLKLAICDLCFNITLTFLLSPDVLFPLPAAAMRGLLSKIDDNYAKGTFCATIVSGMTIFTAINDCCYTRSMMVFERHKALEFIFSFKGLLVVILINVIFGIIATTSILFCLTDSKDFLKTTISRGQENYLGSYLNDSAVVYVSTDMHNLRIIPMVLAVGGGLAGFHIGNFISSYLMLKRINSMKEHMSTRTYQQQKQLTWMLISQNLYPIIAISVPLGVFGAATLIGFDALTSTDFFKHCASLSFVFYPYISTFVSFYFVRPYRQFIKRLIKRGLPFVSHYIQEKTIFVDGRTLSIAPLDGLSRRH</sequence>
<dbReference type="PANTHER" id="PTHR22943">
    <property type="entry name" value="7-TRANSMEMBRANE DOMAIN RECEPTOR C.ELEGANS"/>
    <property type="match status" value="1"/>
</dbReference>